<dbReference type="EMBL" id="JACTNF010000017">
    <property type="protein sequence ID" value="MBO1076099.1"/>
    <property type="molecule type" value="Genomic_DNA"/>
</dbReference>
<evidence type="ECO:0000313" key="1">
    <source>
        <dbReference type="EMBL" id="MBO1076099.1"/>
    </source>
</evidence>
<accession>A0ABS3KF77</accession>
<gene>
    <name evidence="1" type="ORF">IAI60_15890</name>
</gene>
<proteinExistence type="predicted"/>
<sequence>MIAGMTASLHDRASPPSVPLLRALWHGLRGEWAAAHEIVQEDDSAEGAWVHAWLHRMEGDHPNAAYWYRRAGKPVAEGATQAEGEAIADAVLAHRM</sequence>
<organism evidence="1 2">
    <name type="scientific">Roseomonas marmotae</name>
    <dbReference type="NCBI Taxonomy" id="2768161"/>
    <lineage>
        <taxon>Bacteria</taxon>
        <taxon>Pseudomonadati</taxon>
        <taxon>Pseudomonadota</taxon>
        <taxon>Alphaproteobacteria</taxon>
        <taxon>Acetobacterales</taxon>
        <taxon>Roseomonadaceae</taxon>
        <taxon>Roseomonas</taxon>
    </lineage>
</organism>
<comment type="caution">
    <text evidence="1">The sequence shown here is derived from an EMBL/GenBank/DDBJ whole genome shotgun (WGS) entry which is preliminary data.</text>
</comment>
<keyword evidence="2" id="KW-1185">Reference proteome</keyword>
<name>A0ABS3KF77_9PROT</name>
<reference evidence="1 2" key="1">
    <citation type="submission" date="2020-09" db="EMBL/GenBank/DDBJ databases">
        <title>Roseomonas.</title>
        <authorList>
            <person name="Zhu W."/>
        </authorList>
    </citation>
    <scope>NUCLEOTIDE SEQUENCE [LARGE SCALE GENOMIC DNA]</scope>
    <source>
        <strain evidence="1 2">1311</strain>
    </source>
</reference>
<protein>
    <submittedName>
        <fullName evidence="1">Uncharacterized protein</fullName>
    </submittedName>
</protein>
<evidence type="ECO:0000313" key="2">
    <source>
        <dbReference type="Proteomes" id="UP001518990"/>
    </source>
</evidence>
<dbReference type="Proteomes" id="UP001518990">
    <property type="component" value="Unassembled WGS sequence"/>
</dbReference>